<organism evidence="5 6">
    <name type="scientific">[Mycobacterium] stephanolepidis</name>
    <dbReference type="NCBI Taxonomy" id="1520670"/>
    <lineage>
        <taxon>Bacteria</taxon>
        <taxon>Bacillati</taxon>
        <taxon>Actinomycetota</taxon>
        <taxon>Actinomycetes</taxon>
        <taxon>Mycobacteriales</taxon>
        <taxon>Mycobacteriaceae</taxon>
        <taxon>Mycobacteroides</taxon>
    </lineage>
</organism>
<dbReference type="KEGG" id="mste:MSTE_00528"/>
<protein>
    <submittedName>
        <fullName evidence="5">Short-chain dehydrogenase</fullName>
    </submittedName>
</protein>
<dbReference type="InterPro" id="IPR020904">
    <property type="entry name" value="Sc_DH/Rdtase_CS"/>
</dbReference>
<feature type="domain" description="Ketoreductase" evidence="4">
    <location>
        <begin position="27"/>
        <end position="210"/>
    </location>
</feature>
<dbReference type="InterPro" id="IPR057326">
    <property type="entry name" value="KR_dom"/>
</dbReference>
<dbReference type="PANTHER" id="PTHR43899:SF13">
    <property type="entry name" value="RH59310P"/>
    <property type="match status" value="1"/>
</dbReference>
<reference evidence="5 6" key="2">
    <citation type="journal article" date="2017" name="Int. J. Syst. Evol. Microbiol.">
        <title>Mycobacterium stephanolepidis sp. nov., a rapidly growing species related to Mycobacterium chelonae, isolated from marine teleost fish, Stephanolepis cirrhifer.</title>
        <authorList>
            <person name="Fukano H."/>
            <person name="Wada S."/>
            <person name="Kurata O."/>
            <person name="Katayama K."/>
            <person name="Fujiwara N."/>
            <person name="Hoshino Y."/>
        </authorList>
    </citation>
    <scope>NUCLEOTIDE SEQUENCE [LARGE SCALE GENOMIC DNA]</scope>
    <source>
        <strain evidence="5 6">NJB0901</strain>
    </source>
</reference>
<dbReference type="Proteomes" id="UP000217954">
    <property type="component" value="Chromosome"/>
</dbReference>
<gene>
    <name evidence="5" type="ORF">MSTE_00528</name>
</gene>
<comment type="similarity">
    <text evidence="2">Belongs to the short-chain dehydrogenases/reductases (SDR) family.</text>
</comment>
<sequence>MAAKPPLKKGLRCDYEVMSVFSAQYGAYALVTGASAGIGEEFARQLAQRGLNLVLVARRAEKLQALASTLAESADIDVKVVALDLVSENAVAELEKATEALEIGLVVLNAGVLVIGPFLDQSRDTQTNLVLLNALRPMQLTHHFCSSLVRRRRGGIILVASLAGQHPVPYEATYAASKAFVSSFGQSLHTELAGTGVDVTVLAPGMVDTPMIRDSAVDVTNTQLSVTGPEPVVRAALDGLGKKSLVIPGATNKLADIAFRVLPRSVAVRLGGRIMRQILTEPGQAR</sequence>
<dbReference type="Gene3D" id="3.40.50.720">
    <property type="entry name" value="NAD(P)-binding Rossmann-like Domain"/>
    <property type="match status" value="1"/>
</dbReference>
<dbReference type="AlphaFoldDB" id="A0A1Z4ESD1"/>
<dbReference type="InterPro" id="IPR036291">
    <property type="entry name" value="NAD(P)-bd_dom_sf"/>
</dbReference>
<keyword evidence="6" id="KW-1185">Reference proteome</keyword>
<proteinExistence type="inferred from homology"/>
<dbReference type="Pfam" id="PF00106">
    <property type="entry name" value="adh_short"/>
    <property type="match status" value="1"/>
</dbReference>
<evidence type="ECO:0000313" key="5">
    <source>
        <dbReference type="EMBL" id="BAX95869.1"/>
    </source>
</evidence>
<dbReference type="SMART" id="SM00822">
    <property type="entry name" value="PKS_KR"/>
    <property type="match status" value="1"/>
</dbReference>
<evidence type="ECO:0000313" key="6">
    <source>
        <dbReference type="Proteomes" id="UP000217954"/>
    </source>
</evidence>
<dbReference type="PROSITE" id="PS00061">
    <property type="entry name" value="ADH_SHORT"/>
    <property type="match status" value="1"/>
</dbReference>
<dbReference type="PRINTS" id="PR00081">
    <property type="entry name" value="GDHRDH"/>
</dbReference>
<keyword evidence="3" id="KW-0560">Oxidoreductase</keyword>
<evidence type="ECO:0000256" key="2">
    <source>
        <dbReference type="ARBA" id="ARBA00006484"/>
    </source>
</evidence>
<name>A0A1Z4ESD1_9MYCO</name>
<dbReference type="EMBL" id="AP018165">
    <property type="protein sequence ID" value="BAX95869.1"/>
    <property type="molecule type" value="Genomic_DNA"/>
</dbReference>
<evidence type="ECO:0000256" key="1">
    <source>
        <dbReference type="ARBA" id="ARBA00004240"/>
    </source>
</evidence>
<dbReference type="InterPro" id="IPR002347">
    <property type="entry name" value="SDR_fam"/>
</dbReference>
<dbReference type="GO" id="GO:0016491">
    <property type="term" value="F:oxidoreductase activity"/>
    <property type="evidence" value="ECO:0007669"/>
    <property type="project" value="UniProtKB-KW"/>
</dbReference>
<dbReference type="InterPro" id="IPR051019">
    <property type="entry name" value="VLCFA-Steroid_DH"/>
</dbReference>
<dbReference type="PANTHER" id="PTHR43899">
    <property type="entry name" value="RH59310P"/>
    <property type="match status" value="1"/>
</dbReference>
<evidence type="ECO:0000256" key="3">
    <source>
        <dbReference type="ARBA" id="ARBA00023002"/>
    </source>
</evidence>
<dbReference type="SUPFAM" id="SSF51735">
    <property type="entry name" value="NAD(P)-binding Rossmann-fold domains"/>
    <property type="match status" value="1"/>
</dbReference>
<dbReference type="PIRSF" id="PIRSF000126">
    <property type="entry name" value="11-beta-HSD1"/>
    <property type="match status" value="1"/>
</dbReference>
<accession>A0A1Z4ESD1</accession>
<evidence type="ECO:0000259" key="4">
    <source>
        <dbReference type="SMART" id="SM00822"/>
    </source>
</evidence>
<comment type="subcellular location">
    <subcellularLocation>
        <location evidence="1">Endoplasmic reticulum</location>
    </subcellularLocation>
</comment>
<reference evidence="6" key="1">
    <citation type="journal article" date="2017" name="Genome Announc.">
        <title>Complete Genome Sequence of Mycobacterium stephanolepidis.</title>
        <authorList>
            <person name="Fukano H."/>
            <person name="Yoshida M."/>
            <person name="Katayama Y."/>
            <person name="Omatsu T."/>
            <person name="Mizutani T."/>
            <person name="Kurata O."/>
            <person name="Wada S."/>
            <person name="Hoshino Y."/>
        </authorList>
    </citation>
    <scope>NUCLEOTIDE SEQUENCE [LARGE SCALE GENOMIC DNA]</scope>
    <source>
        <strain evidence="6">NJB0901</strain>
    </source>
</reference>